<evidence type="ECO:0000313" key="14">
    <source>
        <dbReference type="EMBL" id="GAA0345344.1"/>
    </source>
</evidence>
<dbReference type="InterPro" id="IPR016192">
    <property type="entry name" value="APOBEC/CMP_deaminase_Zn-bd"/>
</dbReference>
<dbReference type="InterPro" id="IPR002125">
    <property type="entry name" value="CMP_dCMP_dom"/>
</dbReference>
<dbReference type="SUPFAM" id="SSF53927">
    <property type="entry name" value="Cytidine deaminase-like"/>
    <property type="match status" value="1"/>
</dbReference>
<evidence type="ECO:0000256" key="10">
    <source>
        <dbReference type="ARBA" id="ARBA00049252"/>
    </source>
</evidence>
<reference evidence="14 15" key="1">
    <citation type="journal article" date="2019" name="Int. J. Syst. Evol. Microbiol.">
        <title>The Global Catalogue of Microorganisms (GCM) 10K type strain sequencing project: providing services to taxonomists for standard genome sequencing and annotation.</title>
        <authorList>
            <consortium name="The Broad Institute Genomics Platform"/>
            <consortium name="The Broad Institute Genome Sequencing Center for Infectious Disease"/>
            <person name="Wu L."/>
            <person name="Ma J."/>
        </authorList>
    </citation>
    <scope>NUCLEOTIDE SEQUENCE [LARGE SCALE GENOMIC DNA]</scope>
    <source>
        <strain evidence="14 15">JCM 13378</strain>
    </source>
</reference>
<gene>
    <name evidence="14" type="ORF">GCM10009092_07270</name>
</gene>
<accession>A0ABN0WSM5</accession>
<feature type="domain" description="CMP/dCMP-type deaminase" evidence="13">
    <location>
        <begin position="9"/>
        <end position="138"/>
    </location>
</feature>
<dbReference type="EMBL" id="BAAAEI010000006">
    <property type="protein sequence ID" value="GAA0345344.1"/>
    <property type="molecule type" value="Genomic_DNA"/>
</dbReference>
<keyword evidence="8 12" id="KW-0862">Zinc</keyword>
<evidence type="ECO:0000256" key="7">
    <source>
        <dbReference type="ARBA" id="ARBA00022801"/>
    </source>
</evidence>
<evidence type="ECO:0000256" key="12">
    <source>
        <dbReference type="RuleBase" id="RU364006"/>
    </source>
</evidence>
<dbReference type="InterPro" id="IPR006262">
    <property type="entry name" value="Cyt_deam_tetra"/>
</dbReference>
<evidence type="ECO:0000256" key="5">
    <source>
        <dbReference type="ARBA" id="ARBA00018266"/>
    </source>
</evidence>
<dbReference type="PROSITE" id="PS00903">
    <property type="entry name" value="CYT_DCMP_DEAMINASES_1"/>
    <property type="match status" value="1"/>
</dbReference>
<evidence type="ECO:0000256" key="2">
    <source>
        <dbReference type="ARBA" id="ARBA00003949"/>
    </source>
</evidence>
<sequence length="138" mass="15035">MSDSSKRIQAIEPMYEQARQAAGRAYAPYSQFPVGAALKLKDGTMLQGCNVENASFGLCNCAERTVIFSAIAQGKLACDFDSLLIYMPGDSLYSPCGACRQVIVEFFAADALIYATCDTEQMKVWRVDALLPGVFKLP</sequence>
<organism evidence="14 15">
    <name type="scientific">Bowmanella denitrificans</name>
    <dbReference type="NCBI Taxonomy" id="366582"/>
    <lineage>
        <taxon>Bacteria</taxon>
        <taxon>Pseudomonadati</taxon>
        <taxon>Pseudomonadota</taxon>
        <taxon>Gammaproteobacteria</taxon>
        <taxon>Alteromonadales</taxon>
        <taxon>Alteromonadaceae</taxon>
        <taxon>Bowmanella</taxon>
    </lineage>
</organism>
<dbReference type="PROSITE" id="PS51747">
    <property type="entry name" value="CYT_DCMP_DEAMINASES_2"/>
    <property type="match status" value="1"/>
</dbReference>
<comment type="similarity">
    <text evidence="3 12">Belongs to the cytidine and deoxycytidylate deaminase family.</text>
</comment>
<dbReference type="CDD" id="cd01283">
    <property type="entry name" value="cytidine_deaminase"/>
    <property type="match status" value="1"/>
</dbReference>
<evidence type="ECO:0000256" key="3">
    <source>
        <dbReference type="ARBA" id="ARBA00006576"/>
    </source>
</evidence>
<evidence type="ECO:0000256" key="4">
    <source>
        <dbReference type="ARBA" id="ARBA00012783"/>
    </source>
</evidence>
<dbReference type="EC" id="3.5.4.5" evidence="4 12"/>
<dbReference type="Proteomes" id="UP001501757">
    <property type="component" value="Unassembled WGS sequence"/>
</dbReference>
<protein>
    <recommendedName>
        <fullName evidence="5 12">Cytidine deaminase</fullName>
        <ecNumber evidence="4 12">3.5.4.5</ecNumber>
    </recommendedName>
    <alternativeName>
        <fullName evidence="9 12">Cytidine aminohydrolase</fullName>
    </alternativeName>
</protein>
<evidence type="ECO:0000256" key="6">
    <source>
        <dbReference type="ARBA" id="ARBA00022723"/>
    </source>
</evidence>
<dbReference type="PANTHER" id="PTHR11644:SF2">
    <property type="entry name" value="CYTIDINE DEAMINASE"/>
    <property type="match status" value="1"/>
</dbReference>
<dbReference type="Pfam" id="PF00383">
    <property type="entry name" value="dCMP_cyt_deam_1"/>
    <property type="match status" value="1"/>
</dbReference>
<keyword evidence="7 12" id="KW-0378">Hydrolase</keyword>
<keyword evidence="6 12" id="KW-0479">Metal-binding</keyword>
<comment type="catalytic activity">
    <reaction evidence="10 12">
        <text>2'-deoxycytidine + H2O + H(+) = 2'-deoxyuridine + NH4(+)</text>
        <dbReference type="Rhea" id="RHEA:13433"/>
        <dbReference type="ChEBI" id="CHEBI:15377"/>
        <dbReference type="ChEBI" id="CHEBI:15378"/>
        <dbReference type="ChEBI" id="CHEBI:15698"/>
        <dbReference type="ChEBI" id="CHEBI:16450"/>
        <dbReference type="ChEBI" id="CHEBI:28938"/>
        <dbReference type="EC" id="3.5.4.5"/>
    </reaction>
</comment>
<dbReference type="Gene3D" id="3.40.140.10">
    <property type="entry name" value="Cytidine Deaminase, domain 2"/>
    <property type="match status" value="1"/>
</dbReference>
<dbReference type="PANTHER" id="PTHR11644">
    <property type="entry name" value="CYTIDINE DEAMINASE"/>
    <property type="match status" value="1"/>
</dbReference>
<dbReference type="NCBIfam" id="NF004064">
    <property type="entry name" value="PRK05578.1"/>
    <property type="match status" value="1"/>
</dbReference>
<comment type="catalytic activity">
    <reaction evidence="11 12">
        <text>cytidine + H2O + H(+) = uridine + NH4(+)</text>
        <dbReference type="Rhea" id="RHEA:16069"/>
        <dbReference type="ChEBI" id="CHEBI:15377"/>
        <dbReference type="ChEBI" id="CHEBI:15378"/>
        <dbReference type="ChEBI" id="CHEBI:16704"/>
        <dbReference type="ChEBI" id="CHEBI:17562"/>
        <dbReference type="ChEBI" id="CHEBI:28938"/>
        <dbReference type="EC" id="3.5.4.5"/>
    </reaction>
</comment>
<evidence type="ECO:0000259" key="13">
    <source>
        <dbReference type="PROSITE" id="PS51747"/>
    </source>
</evidence>
<keyword evidence="15" id="KW-1185">Reference proteome</keyword>
<evidence type="ECO:0000256" key="8">
    <source>
        <dbReference type="ARBA" id="ARBA00022833"/>
    </source>
</evidence>
<proteinExistence type="inferred from homology"/>
<comment type="function">
    <text evidence="2 12">This enzyme scavenges exogenous and endogenous cytidine and 2'-deoxycytidine for UMP synthesis.</text>
</comment>
<dbReference type="InterPro" id="IPR016193">
    <property type="entry name" value="Cytidine_deaminase-like"/>
</dbReference>
<name>A0ABN0WSM5_9ALTE</name>
<evidence type="ECO:0000256" key="1">
    <source>
        <dbReference type="ARBA" id="ARBA00001947"/>
    </source>
</evidence>
<dbReference type="InterPro" id="IPR050202">
    <property type="entry name" value="Cyt/Deoxycyt_deaminase"/>
</dbReference>
<evidence type="ECO:0000256" key="11">
    <source>
        <dbReference type="ARBA" id="ARBA00049558"/>
    </source>
</evidence>
<evidence type="ECO:0000256" key="9">
    <source>
        <dbReference type="ARBA" id="ARBA00032005"/>
    </source>
</evidence>
<evidence type="ECO:0000313" key="15">
    <source>
        <dbReference type="Proteomes" id="UP001501757"/>
    </source>
</evidence>
<comment type="caution">
    <text evidence="14">The sequence shown here is derived from an EMBL/GenBank/DDBJ whole genome shotgun (WGS) entry which is preliminary data.</text>
</comment>
<dbReference type="RefSeq" id="WP_102795393.1">
    <property type="nucleotide sequence ID" value="NZ_BAAAEI010000006.1"/>
</dbReference>
<dbReference type="NCBIfam" id="TIGR01354">
    <property type="entry name" value="cyt_deam_tetra"/>
    <property type="match status" value="1"/>
</dbReference>
<comment type="cofactor">
    <cofactor evidence="1 12">
        <name>Zn(2+)</name>
        <dbReference type="ChEBI" id="CHEBI:29105"/>
    </cofactor>
</comment>